<dbReference type="Proteomes" id="UP000019812">
    <property type="component" value="Unassembled WGS sequence"/>
</dbReference>
<gene>
    <name evidence="3" type="ORF">CAPSK01_003865</name>
</gene>
<feature type="transmembrane region" description="Helical" evidence="2">
    <location>
        <begin position="58"/>
        <end position="82"/>
    </location>
</feature>
<organism evidence="3 4">
    <name type="scientific">Candidatus Accumulibacter vicinus</name>
    <dbReference type="NCBI Taxonomy" id="2954382"/>
    <lineage>
        <taxon>Bacteria</taxon>
        <taxon>Pseudomonadati</taxon>
        <taxon>Pseudomonadota</taxon>
        <taxon>Betaproteobacteria</taxon>
        <taxon>Candidatus Accumulibacter</taxon>
    </lineage>
</organism>
<evidence type="ECO:0000313" key="4">
    <source>
        <dbReference type="Proteomes" id="UP000019812"/>
    </source>
</evidence>
<feature type="transmembrane region" description="Helical" evidence="2">
    <location>
        <begin position="16"/>
        <end position="38"/>
    </location>
</feature>
<keyword evidence="2" id="KW-0812">Transmembrane</keyword>
<proteinExistence type="predicted"/>
<dbReference type="EMBL" id="JDSS02000037">
    <property type="protein sequence ID" value="KFB66926.1"/>
    <property type="molecule type" value="Genomic_DNA"/>
</dbReference>
<feature type="region of interest" description="Disordered" evidence="1">
    <location>
        <begin position="102"/>
        <end position="127"/>
    </location>
</feature>
<reference evidence="3 4" key="1">
    <citation type="submission" date="2014-07" db="EMBL/GenBank/DDBJ databases">
        <title>Expanding our view of genomic diversity in Candidatus Accumulibacter clades.</title>
        <authorList>
            <person name="Skennerton C.T."/>
            <person name="Barr J.J."/>
            <person name="Slater F.R."/>
            <person name="Bond P.L."/>
            <person name="Tyson G.W."/>
        </authorList>
    </citation>
    <scope>NUCLEOTIDE SEQUENCE [LARGE SCALE GENOMIC DNA]</scope>
    <source>
        <strain evidence="4">SK-01</strain>
    </source>
</reference>
<dbReference type="STRING" id="1457154.CAPSK01_003865"/>
<evidence type="ECO:0000256" key="2">
    <source>
        <dbReference type="SAM" id="Phobius"/>
    </source>
</evidence>
<dbReference type="RefSeq" id="WP_273703893.1">
    <property type="nucleotide sequence ID" value="NZ_JDSS02000037.1"/>
</dbReference>
<name>A0A084XWT2_9PROT</name>
<protein>
    <submittedName>
        <fullName evidence="3">Uncharacterized protein</fullName>
    </submittedName>
</protein>
<keyword evidence="2" id="KW-1133">Transmembrane helix</keyword>
<accession>A0A084XWT2</accession>
<evidence type="ECO:0000313" key="3">
    <source>
        <dbReference type="EMBL" id="KFB66926.1"/>
    </source>
</evidence>
<evidence type="ECO:0000256" key="1">
    <source>
        <dbReference type="SAM" id="MobiDB-lite"/>
    </source>
</evidence>
<comment type="caution">
    <text evidence="3">The sequence shown here is derived from an EMBL/GenBank/DDBJ whole genome shotgun (WGS) entry which is preliminary data.</text>
</comment>
<sequence>MSHPHSTAPKPKCAPYLATLAVGLVLLVVLFGHVATVVEKVFSGATKEHCCTIEGVPFNYLGIFILLCGVAAALVFAVVLYVRDWLLRRDFERKYGVKLPASTNEPVRSGGSDFGPLMHGYQHHDDD</sequence>
<keyword evidence="2" id="KW-0472">Membrane</keyword>
<dbReference type="AlphaFoldDB" id="A0A084XWT2"/>